<reference evidence="2" key="1">
    <citation type="submission" date="2020-05" db="EMBL/GenBank/DDBJ databases">
        <authorList>
            <person name="Chiriac C."/>
            <person name="Salcher M."/>
            <person name="Ghai R."/>
            <person name="Kavagutti S V."/>
        </authorList>
    </citation>
    <scope>NUCLEOTIDE SEQUENCE</scope>
</reference>
<dbReference type="Gene3D" id="3.40.30.10">
    <property type="entry name" value="Glutaredoxin"/>
    <property type="match status" value="1"/>
</dbReference>
<evidence type="ECO:0000313" key="3">
    <source>
        <dbReference type="EMBL" id="CAB4622918.1"/>
    </source>
</evidence>
<dbReference type="CDD" id="cd02972">
    <property type="entry name" value="DsbA_family"/>
    <property type="match status" value="1"/>
</dbReference>
<dbReference type="EMBL" id="CAEUNJ010000114">
    <property type="protein sequence ID" value="CAB4372822.1"/>
    <property type="molecule type" value="Genomic_DNA"/>
</dbReference>
<sequence>MPTYRVGMATSPDLEFFFDPICPFAWVTSRWVVEVAQQRDVSIEWKFIALAIVNEDTDYSKFPPAYPSLHGLGRRLLRVAAAARAEGGNDAVAALYTAAGERMHHDGVSVAVFGGEPIPENLVAEVVAAAGLDASLAAAADDESWDALLREETELSLSRTGRDVGTPILTFAPGTDLEASLFGPVISSIPRGAAALELWDAVQTLARTPGFAELKRSLRDPLSFD</sequence>
<organism evidence="2">
    <name type="scientific">freshwater metagenome</name>
    <dbReference type="NCBI Taxonomy" id="449393"/>
    <lineage>
        <taxon>unclassified sequences</taxon>
        <taxon>metagenomes</taxon>
        <taxon>ecological metagenomes</taxon>
    </lineage>
</organism>
<dbReference type="SUPFAM" id="SSF52833">
    <property type="entry name" value="Thioredoxin-like"/>
    <property type="match status" value="1"/>
</dbReference>
<dbReference type="InterPro" id="IPR053977">
    <property type="entry name" value="Rv2466c-like"/>
</dbReference>
<evidence type="ECO:0000313" key="5">
    <source>
        <dbReference type="EMBL" id="CAB4959235.1"/>
    </source>
</evidence>
<gene>
    <name evidence="3" type="ORF">UFOPK1906_00936</name>
    <name evidence="4" type="ORF">UFOPK2624_00245</name>
    <name evidence="1" type="ORF">UFOPK3331_01857</name>
    <name evidence="5" type="ORF">UFOPK3785_01364</name>
    <name evidence="2" type="ORF">UFOPK4201_01869</name>
</gene>
<dbReference type="AlphaFoldDB" id="A0A6J6ARN7"/>
<name>A0A6J6ARN7_9ZZZZ</name>
<evidence type="ECO:0000313" key="1">
    <source>
        <dbReference type="EMBL" id="CAB4346429.1"/>
    </source>
</evidence>
<accession>A0A6J6ARN7</accession>
<dbReference type="InterPro" id="IPR036249">
    <property type="entry name" value="Thioredoxin-like_sf"/>
</dbReference>
<evidence type="ECO:0000313" key="2">
    <source>
        <dbReference type="EMBL" id="CAB4372822.1"/>
    </source>
</evidence>
<evidence type="ECO:0000313" key="4">
    <source>
        <dbReference type="EMBL" id="CAB4695873.1"/>
    </source>
</evidence>
<protein>
    <submittedName>
        <fullName evidence="2">Unannotated protein</fullName>
    </submittedName>
</protein>
<dbReference type="EMBL" id="CAEZXY010000005">
    <property type="protein sequence ID" value="CAB4695873.1"/>
    <property type="molecule type" value="Genomic_DNA"/>
</dbReference>
<dbReference type="EMBL" id="CAESAL010000107">
    <property type="protein sequence ID" value="CAB4346429.1"/>
    <property type="molecule type" value="Genomic_DNA"/>
</dbReference>
<proteinExistence type="predicted"/>
<dbReference type="EMBL" id="CAFBNJ010000077">
    <property type="protein sequence ID" value="CAB4959235.1"/>
    <property type="molecule type" value="Genomic_DNA"/>
</dbReference>
<dbReference type="Pfam" id="PF22234">
    <property type="entry name" value="Rv2466c-like"/>
    <property type="match status" value="1"/>
</dbReference>
<dbReference type="EMBL" id="CAEZVC010000051">
    <property type="protein sequence ID" value="CAB4622918.1"/>
    <property type="molecule type" value="Genomic_DNA"/>
</dbReference>